<dbReference type="SUPFAM" id="SSF56300">
    <property type="entry name" value="Metallo-dependent phosphatases"/>
    <property type="match status" value="1"/>
</dbReference>
<protein>
    <submittedName>
        <fullName evidence="1">Twin-arginine translocation pathway signal protein</fullName>
    </submittedName>
</protein>
<proteinExistence type="predicted"/>
<dbReference type="Gene3D" id="3.60.21.70">
    <property type="entry name" value="PhoD-like phosphatase"/>
    <property type="match status" value="1"/>
</dbReference>
<gene>
    <name evidence="1" type="ORF">L3X37_04540</name>
</gene>
<dbReference type="InterPro" id="IPR029052">
    <property type="entry name" value="Metallo-depent_PP-like"/>
</dbReference>
<dbReference type="RefSeq" id="WP_237238981.1">
    <property type="nucleotide sequence ID" value="NZ_JAKKDU010000004.1"/>
</dbReference>
<reference evidence="1" key="1">
    <citation type="submission" date="2022-01" db="EMBL/GenBank/DDBJ databases">
        <title>Draft genome sequence of Sabulilitoribacter arenilitoris KCTC 52401.</title>
        <authorList>
            <person name="Oh J.-S."/>
        </authorList>
    </citation>
    <scope>NUCLEOTIDE SEQUENCE</scope>
    <source>
        <strain evidence="1">HMF6543</strain>
    </source>
</reference>
<organism evidence="1 2">
    <name type="scientific">Wocania arenilitoris</name>
    <dbReference type="NCBI Taxonomy" id="2044858"/>
    <lineage>
        <taxon>Bacteria</taxon>
        <taxon>Pseudomonadati</taxon>
        <taxon>Bacteroidota</taxon>
        <taxon>Flavobacteriia</taxon>
        <taxon>Flavobacteriales</taxon>
        <taxon>Flavobacteriaceae</taxon>
        <taxon>Wocania</taxon>
    </lineage>
</organism>
<dbReference type="PANTHER" id="PTHR43606">
    <property type="entry name" value="PHOSPHATASE, PUTATIVE (AFU_ORTHOLOGUE AFUA_6G08710)-RELATED"/>
    <property type="match status" value="1"/>
</dbReference>
<dbReference type="InterPro" id="IPR038607">
    <property type="entry name" value="PhoD-like_sf"/>
</dbReference>
<dbReference type="PANTHER" id="PTHR43606:SF2">
    <property type="entry name" value="ALKALINE PHOSPHATASE FAMILY PROTEIN (AFU_ORTHOLOGUE AFUA_5G03860)"/>
    <property type="match status" value="1"/>
</dbReference>
<name>A0AAE3ENC4_9FLAO</name>
<dbReference type="InterPro" id="IPR052900">
    <property type="entry name" value="Phospholipid_Metab_Enz"/>
</dbReference>
<dbReference type="EMBL" id="JAKKDU010000004">
    <property type="protein sequence ID" value="MCF7567632.1"/>
    <property type="molecule type" value="Genomic_DNA"/>
</dbReference>
<dbReference type="AlphaFoldDB" id="A0AAE3ENC4"/>
<accession>A0AAE3ENC4</accession>
<keyword evidence="2" id="KW-1185">Reference proteome</keyword>
<comment type="caution">
    <text evidence="1">The sequence shown here is derived from an EMBL/GenBank/DDBJ whole genome shotgun (WGS) entry which is preliminary data.</text>
</comment>
<evidence type="ECO:0000313" key="1">
    <source>
        <dbReference type="EMBL" id="MCF7567632.1"/>
    </source>
</evidence>
<sequence>MNRRNYIKTVLLGSVIPVASGYGIKNISAMGFTNQKPLAFKSKWHLWQNMKWIGPQYWGNRLQDWELKNGQAICVVKGKNRNLHLLTVQNPKGSAEFETKVTINILDDDIKNSENSFYGIRLGVKGRFDDYRSSAVFGKGLDIGLNLKGNLVFGNKIHKTNLNKIPKNYTLHVTVKNADTNKQLLSISIIDTLNSVIFNLNDIEVSNKTLKGGFALISNIDTKRNNNYKPLVGFENWNINSKSLYSNEENIYGPICFSQYTLNRKKLKITTQLSPIEDIKGHKVLLQFKKDNNWKTQEEQVITHAGRAINFSVDNWNAITNTPYRIRLQIPLVNELHQYDYNGTILAEPKTKDTLKAAVFSCNFDYGFPDSDVNENVSKLNPDICLFLGDQFYEATGGYGVQFSGDFDKMCLDYLRKWMMFGWSYRELFRHRPCAIIPDDHDVYHGNIWGEEGKLADNSDGYGASSQDSGGYKMTPEWVNMVQFTQTSHLPDPYDTTSVKNNIGVYYTHWNYAGISFAILEDRKFKSAPSHVLPKQAKVYNGWIMADNFDIKKYRDLDAELLGSRQEDFLKYWVQDWSYGAQMKAVLSQTNFATVATLPEEEKTGAVVPKLYVPEIGEYIQGDKPTVDMDSNGWPAKKRDKAVEIIRKGFAFHIAGDQHLGSFIQYGLDEFEDSGFAFAGPALNNIWPRRFWPPVDSSNHSYDNPAYTGNHIDGFGNKMTVKAVANPHNMHKEPKVLHNRAVGYGIVTFNKKDRTIKTECFKRFIDPEEKDAQYPGWPQTITQEDNYGRKAVAYLPQIKIKGLKKPVIEIINESTKKVEYTLRINSKVYKPKIFEKLNYYTIRVGDPDKNIWKEKKGVSIKSKKITFKFY</sequence>
<evidence type="ECO:0000313" key="2">
    <source>
        <dbReference type="Proteomes" id="UP001199795"/>
    </source>
</evidence>
<dbReference type="Proteomes" id="UP001199795">
    <property type="component" value="Unassembled WGS sequence"/>
</dbReference>